<dbReference type="EMBL" id="QQAZ01000016">
    <property type="protein sequence ID" value="RDI44700.1"/>
    <property type="molecule type" value="Genomic_DNA"/>
</dbReference>
<evidence type="ECO:0008006" key="3">
    <source>
        <dbReference type="Google" id="ProtNLM"/>
    </source>
</evidence>
<accession>A0A370GMT7</accession>
<sequence length="111" mass="12393">MTFDALGYLRKDVSRQRQQWDEAQIRALARRLGYNLRKTITFGEHTADPIHQLAATVAALAADAVIVPSTDHFDGNRIPADLVRVTDVITIAPERTYARWPTGELPHLDGS</sequence>
<proteinExistence type="predicted"/>
<evidence type="ECO:0000313" key="1">
    <source>
        <dbReference type="EMBL" id="RDI44700.1"/>
    </source>
</evidence>
<gene>
    <name evidence="1" type="ORF">DFR68_11690</name>
</gene>
<dbReference type="Proteomes" id="UP000255355">
    <property type="component" value="Unassembled WGS sequence"/>
</dbReference>
<keyword evidence="2" id="KW-1185">Reference proteome</keyword>
<reference evidence="1 2" key="1">
    <citation type="submission" date="2018-07" db="EMBL/GenBank/DDBJ databases">
        <title>Genomic Encyclopedia of Type Strains, Phase IV (KMG-IV): sequencing the most valuable type-strain genomes for metagenomic binning, comparative biology and taxonomic classification.</title>
        <authorList>
            <person name="Goeker M."/>
        </authorList>
    </citation>
    <scope>NUCLEOTIDE SEQUENCE [LARGE SCALE GENOMIC DNA]</scope>
    <source>
        <strain evidence="1 2">DSM 44952</strain>
    </source>
</reference>
<comment type="caution">
    <text evidence="1">The sequence shown here is derived from an EMBL/GenBank/DDBJ whole genome shotgun (WGS) entry which is preliminary data.</text>
</comment>
<name>A0A370GMT7_9NOCA</name>
<organism evidence="1 2">
    <name type="scientific">Nocardia mexicana</name>
    <dbReference type="NCBI Taxonomy" id="279262"/>
    <lineage>
        <taxon>Bacteria</taxon>
        <taxon>Bacillati</taxon>
        <taxon>Actinomycetota</taxon>
        <taxon>Actinomycetes</taxon>
        <taxon>Mycobacteriales</taxon>
        <taxon>Nocardiaceae</taxon>
        <taxon>Nocardia</taxon>
    </lineage>
</organism>
<protein>
    <recommendedName>
        <fullName evidence="3">Resolvase-like protein</fullName>
    </recommendedName>
</protein>
<dbReference type="RefSeq" id="WP_068028681.1">
    <property type="nucleotide sequence ID" value="NZ_QQAZ01000016.1"/>
</dbReference>
<dbReference type="OrthoDB" id="4559413at2"/>
<dbReference type="AlphaFoldDB" id="A0A370GMT7"/>
<evidence type="ECO:0000313" key="2">
    <source>
        <dbReference type="Proteomes" id="UP000255355"/>
    </source>
</evidence>